<gene>
    <name evidence="1" type="ORF">CS063_06580</name>
</gene>
<keyword evidence="2" id="KW-1185">Reference proteome</keyword>
<proteinExistence type="predicted"/>
<dbReference type="EMBL" id="PEDL01000004">
    <property type="protein sequence ID" value="PHV71353.1"/>
    <property type="molecule type" value="Genomic_DNA"/>
</dbReference>
<sequence length="504" mass="57970">MQGEVIIIDTQTMETPKVGSNLYESRKNNYTNRERATIPEVSIYVVAYNRLDKTRYCIECILAHTKNVDYELILLDNGSTDGTLEFFESVVHPRKKIIRITKNIGTGFLLSEILRHYTANILVGVCNDVYVTENWLANILRCIKSDCRIGLVVPMSSNVSNLQDPRLNFKTCEEMQAQARLFNISNPKKWQERMRLVTPIMGIRREVLDTVGVFDTGFFHDFGEDDMCFRIRRAGYKMILLGDTFVHHDHNIFIGENKDSEVFRESLARGAQNFKDKHYGIDAWEDILNMETPLIQMLPNVIKQKIKLHLLGIDIRCGAPLLELKNYLRCNSNVQQLLISGFTTQAKYYADLQTVCNTEVACDRMDYLEEYFDKESVGCILLGEPINTYDKPIRIIGRLLALLEKGGVLLCKLTNTMDVRMLYGILGNREIVDKEMPIHISIDDLFICLQQMNIEDIKISAINHQLDENGRGVINTIFQTLELPEDSEIINRIVCKEYLLCIQK</sequence>
<evidence type="ECO:0000313" key="1">
    <source>
        <dbReference type="EMBL" id="PHV71353.1"/>
    </source>
</evidence>
<organism evidence="1 2">
    <name type="scientific">Sporanaerobium hydrogeniformans</name>
    <dbReference type="NCBI Taxonomy" id="3072179"/>
    <lineage>
        <taxon>Bacteria</taxon>
        <taxon>Bacillati</taxon>
        <taxon>Bacillota</taxon>
        <taxon>Clostridia</taxon>
        <taxon>Lachnospirales</taxon>
        <taxon>Lachnospiraceae</taxon>
        <taxon>Sporanaerobium</taxon>
    </lineage>
</organism>
<keyword evidence="1" id="KW-0808">Transferase</keyword>
<reference evidence="1" key="1">
    <citation type="submission" date="2017-10" db="EMBL/GenBank/DDBJ databases">
        <title>Genome sequence of cellulolytic Lachnospiraceae bacterium XHS1971 isolated from hotspring sediment.</title>
        <authorList>
            <person name="Vasudevan G."/>
            <person name="Joshi A.J."/>
            <person name="Hivarkar S."/>
            <person name="Lanjekar V.B."/>
            <person name="Dhakephalkar P.K."/>
            <person name="Dagar S."/>
        </authorList>
    </citation>
    <scope>NUCLEOTIDE SEQUENCE</scope>
    <source>
        <strain evidence="1">XHS1971</strain>
    </source>
</reference>
<dbReference type="Proteomes" id="UP000224460">
    <property type="component" value="Unassembled WGS sequence"/>
</dbReference>
<evidence type="ECO:0000313" key="2">
    <source>
        <dbReference type="Proteomes" id="UP000224460"/>
    </source>
</evidence>
<protein>
    <submittedName>
        <fullName evidence="1">Glycosyl transferase</fullName>
    </submittedName>
</protein>
<accession>A0AC61DEY7</accession>
<name>A0AC61DEY7_9FIRM</name>
<comment type="caution">
    <text evidence="1">The sequence shown here is derived from an EMBL/GenBank/DDBJ whole genome shotgun (WGS) entry which is preliminary data.</text>
</comment>